<evidence type="ECO:0000313" key="2">
    <source>
        <dbReference type="Proteomes" id="UP000095185"/>
    </source>
</evidence>
<name>A0A1D8CX16_CHLLM</name>
<evidence type="ECO:0000313" key="1">
    <source>
        <dbReference type="EMBL" id="AOS83460.1"/>
    </source>
</evidence>
<keyword evidence="2" id="KW-1185">Reference proteome</keyword>
<protein>
    <recommendedName>
        <fullName evidence="3">DUF4276 family protein</fullName>
    </recommendedName>
</protein>
<gene>
    <name evidence="1" type="ORF">BIU88_04475</name>
</gene>
<dbReference type="STRING" id="274537.BIU88_04475"/>
<dbReference type="AlphaFoldDB" id="A0A1D8CX16"/>
<dbReference type="Proteomes" id="UP000095185">
    <property type="component" value="Chromosome"/>
</dbReference>
<dbReference type="KEGG" id="clz:BIU88_04475"/>
<dbReference type="EMBL" id="CP017305">
    <property type="protein sequence ID" value="AOS83460.1"/>
    <property type="molecule type" value="Genomic_DNA"/>
</dbReference>
<dbReference type="InterPro" id="IPR025455">
    <property type="entry name" value="DUF4276"/>
</dbReference>
<sequence>MNEYAEVIVLSEGPTEQLFVKQLLAPYLAQKRVYLTPVILEKPGEKGGDVKFARACNDIGKHLKQRRNTWITLFVDYYGIDSDWPGYAESKKQTEHTRKAQIMIQHTTEAINALFPDINAASRFIPYISMYEIEALYFSDPSCLAEKSGAPLKSIEQILAECSEPENINDHPTTALSKRLEKLSNRFRKTTTGIAIATAIGIPKMRQSCSLFDNWITQLEKLPH</sequence>
<accession>A0A1D8CX16</accession>
<proteinExistence type="predicted"/>
<dbReference type="OrthoDB" id="9801478at2"/>
<organism evidence="1 2">
    <name type="scientific">Chlorobaculum limnaeum</name>
    <dbReference type="NCBI Taxonomy" id="274537"/>
    <lineage>
        <taxon>Bacteria</taxon>
        <taxon>Pseudomonadati</taxon>
        <taxon>Chlorobiota</taxon>
        <taxon>Chlorobiia</taxon>
        <taxon>Chlorobiales</taxon>
        <taxon>Chlorobiaceae</taxon>
        <taxon>Chlorobaculum</taxon>
    </lineage>
</organism>
<dbReference type="Pfam" id="PF14103">
    <property type="entry name" value="DUF4276"/>
    <property type="match status" value="1"/>
</dbReference>
<evidence type="ECO:0008006" key="3">
    <source>
        <dbReference type="Google" id="ProtNLM"/>
    </source>
</evidence>
<reference evidence="1" key="1">
    <citation type="submission" date="2016-09" db="EMBL/GenBank/DDBJ databases">
        <title>Genome sequence of Chlorobaculum limnaeum.</title>
        <authorList>
            <person name="Liu Z."/>
            <person name="Tank M."/>
            <person name="Bryant D.A."/>
        </authorList>
    </citation>
    <scope>NUCLEOTIDE SEQUENCE [LARGE SCALE GENOMIC DNA]</scope>
    <source>
        <strain evidence="1">DSM 1677</strain>
    </source>
</reference>
<dbReference type="RefSeq" id="WP_069809178.1">
    <property type="nucleotide sequence ID" value="NZ_CP017305.1"/>
</dbReference>